<dbReference type="Pfam" id="PF00078">
    <property type="entry name" value="RVT_1"/>
    <property type="match status" value="1"/>
</dbReference>
<evidence type="ECO:0000256" key="2">
    <source>
        <dbReference type="SAM" id="MobiDB-lite"/>
    </source>
</evidence>
<dbReference type="RefSeq" id="WP_407920235.1">
    <property type="nucleotide sequence ID" value="NZ_LT629748.1"/>
</dbReference>
<reference evidence="5" key="1">
    <citation type="submission" date="2016-10" db="EMBL/GenBank/DDBJ databases">
        <authorList>
            <person name="Varghese N."/>
            <person name="Submissions S."/>
        </authorList>
    </citation>
    <scope>NUCLEOTIDE SEQUENCE [LARGE SCALE GENOMIC DNA]</scope>
    <source>
        <strain evidence="5">2SM5</strain>
    </source>
</reference>
<feature type="region of interest" description="Disordered" evidence="2">
    <location>
        <begin position="1"/>
        <end position="61"/>
    </location>
</feature>
<dbReference type="NCBIfam" id="TIGR04416">
    <property type="entry name" value="group_II_RT_mat"/>
    <property type="match status" value="1"/>
</dbReference>
<evidence type="ECO:0000313" key="4">
    <source>
        <dbReference type="EMBL" id="SDS44338.1"/>
    </source>
</evidence>
<dbReference type="InterPro" id="IPR043502">
    <property type="entry name" value="DNA/RNA_pol_sf"/>
</dbReference>
<gene>
    <name evidence="4" type="ORF">SAMN05216198_1960</name>
</gene>
<feature type="domain" description="Reverse transcriptase" evidence="3">
    <location>
        <begin position="108"/>
        <end position="347"/>
    </location>
</feature>
<sequence length="474" mass="55137">MMFKGEGTSGDHHKAESTDARYWDGAARSSDEASVMEVERRGSIKQPERRSQLQVQEEGRSPAKPFDIDKWLIVKAYKLVKKNAGAAGVDGLSLEDFDRDLKTNLYRIWNRMSSGSYMPPPVRAVSIPKKSGGERILGIPTVSDRIAQMVVKLQFEPQVEPSFLPDSYGYRPKKSAIQAIDVTRKRCWRYPWVLEFDIRGLFDNIRHDLLLKAVDKHATTPWEKLYIRRWLTAPLVDAEGEMKERRKGTPQGGVISPVLANLFLHYTFDRWLSQHFPSIEWCRYADDGLLHCRTEKQAEFLLGKLRERFRACGLELHPEKTKIIYCKDQRRTENHEHTSFDFLGYTFQKRVVKDKSGELFLGFAPGISNSSLKGIIQKVRTWKIGQRTDLSIIDIAEFINPYLRGWWNYYGCYYRSLLYRVSRYVNQRLIRWAMRKYRHLRGRKKKTLATFEKLLKARPGLFAHWALGMSGAFA</sequence>
<dbReference type="PANTHER" id="PTHR34047">
    <property type="entry name" value="NUCLEAR INTRON MATURASE 1, MITOCHONDRIAL-RELATED"/>
    <property type="match status" value="1"/>
</dbReference>
<keyword evidence="4" id="KW-0808">Transferase</keyword>
<feature type="compositionally biased region" description="Basic and acidic residues" evidence="2">
    <location>
        <begin position="9"/>
        <end position="22"/>
    </location>
</feature>
<keyword evidence="4" id="KW-0548">Nucleotidyltransferase</keyword>
<protein>
    <submittedName>
        <fullName evidence="4">Group II intron reverse transcriptase/maturase</fullName>
    </submittedName>
</protein>
<dbReference type="Pfam" id="PF08388">
    <property type="entry name" value="GIIM"/>
    <property type="match status" value="1"/>
</dbReference>
<evidence type="ECO:0000259" key="3">
    <source>
        <dbReference type="PROSITE" id="PS50878"/>
    </source>
</evidence>
<dbReference type="GO" id="GO:0003964">
    <property type="term" value="F:RNA-directed DNA polymerase activity"/>
    <property type="evidence" value="ECO:0007669"/>
    <property type="project" value="UniProtKB-KW"/>
</dbReference>
<organism evidence="4 5">
    <name type="scientific">Halopseudomonas litoralis</name>
    <dbReference type="NCBI Taxonomy" id="797277"/>
    <lineage>
        <taxon>Bacteria</taxon>
        <taxon>Pseudomonadati</taxon>
        <taxon>Pseudomonadota</taxon>
        <taxon>Gammaproteobacteria</taxon>
        <taxon>Pseudomonadales</taxon>
        <taxon>Pseudomonadaceae</taxon>
        <taxon>Halopseudomonas</taxon>
    </lineage>
</organism>
<dbReference type="PROSITE" id="PS50878">
    <property type="entry name" value="RT_POL"/>
    <property type="match status" value="1"/>
</dbReference>
<dbReference type="InterPro" id="IPR030931">
    <property type="entry name" value="Group_II_RT_mat"/>
</dbReference>
<dbReference type="STRING" id="797277.SAMN05216198_1960"/>
<evidence type="ECO:0000313" key="5">
    <source>
        <dbReference type="Proteomes" id="UP000243426"/>
    </source>
</evidence>
<dbReference type="InterPro" id="IPR013597">
    <property type="entry name" value="Mat_intron_G2"/>
</dbReference>
<proteinExistence type="inferred from homology"/>
<dbReference type="CDD" id="cd01651">
    <property type="entry name" value="RT_G2_intron"/>
    <property type="match status" value="1"/>
</dbReference>
<dbReference type="EMBL" id="LT629748">
    <property type="protein sequence ID" value="SDS44338.1"/>
    <property type="molecule type" value="Genomic_DNA"/>
</dbReference>
<dbReference type="SUPFAM" id="SSF56672">
    <property type="entry name" value="DNA/RNA polymerases"/>
    <property type="match status" value="1"/>
</dbReference>
<dbReference type="InterPro" id="IPR051083">
    <property type="entry name" value="GrpII_Intron_Splice-Mob/Def"/>
</dbReference>
<dbReference type="Proteomes" id="UP000243426">
    <property type="component" value="Chromosome I"/>
</dbReference>
<dbReference type="InterPro" id="IPR000477">
    <property type="entry name" value="RT_dom"/>
</dbReference>
<comment type="similarity">
    <text evidence="1">Belongs to the bacterial reverse transcriptase family.</text>
</comment>
<accession>A0A1H1S961</accession>
<evidence type="ECO:0000256" key="1">
    <source>
        <dbReference type="ARBA" id="ARBA00034120"/>
    </source>
</evidence>
<dbReference type="PANTHER" id="PTHR34047:SF3">
    <property type="entry name" value="BLR2052 PROTEIN"/>
    <property type="match status" value="1"/>
</dbReference>
<dbReference type="AlphaFoldDB" id="A0A1H1S961"/>
<name>A0A1H1S961_9GAMM</name>
<keyword evidence="4" id="KW-0695">RNA-directed DNA polymerase</keyword>
<feature type="compositionally biased region" description="Basic and acidic residues" evidence="2">
    <location>
        <begin position="37"/>
        <end position="61"/>
    </location>
</feature>
<keyword evidence="5" id="KW-1185">Reference proteome</keyword>